<dbReference type="SUPFAM" id="SSF54236">
    <property type="entry name" value="Ubiquitin-like"/>
    <property type="match status" value="1"/>
</dbReference>
<dbReference type="GO" id="GO:0005938">
    <property type="term" value="C:cell cortex"/>
    <property type="evidence" value="ECO:0007669"/>
    <property type="project" value="UniProtKB-SubCell"/>
</dbReference>
<dbReference type="Pfam" id="PF00373">
    <property type="entry name" value="FERM_M"/>
    <property type="match status" value="1"/>
</dbReference>
<feature type="compositionally biased region" description="Low complexity" evidence="12">
    <location>
        <begin position="548"/>
        <end position="557"/>
    </location>
</feature>
<evidence type="ECO:0000256" key="8">
    <source>
        <dbReference type="ARBA" id="ARBA00030419"/>
    </source>
</evidence>
<feature type="compositionally biased region" description="Polar residues" evidence="12">
    <location>
        <begin position="19"/>
        <end position="30"/>
    </location>
</feature>
<dbReference type="InterPro" id="IPR014352">
    <property type="entry name" value="FERM/acyl-CoA-bd_prot_sf"/>
</dbReference>
<dbReference type="InterPro" id="IPR018980">
    <property type="entry name" value="FERM_PH-like_C"/>
</dbReference>
<keyword evidence="15" id="KW-1185">Reference proteome</keyword>
<dbReference type="FunFam" id="3.10.20.90:FF:000002">
    <property type="entry name" value="Erythrocyte protein band 4.1-like 3"/>
    <property type="match status" value="1"/>
</dbReference>
<dbReference type="GO" id="GO:0005856">
    <property type="term" value="C:cytoskeleton"/>
    <property type="evidence" value="ECO:0007669"/>
    <property type="project" value="UniProtKB-SubCell"/>
</dbReference>
<dbReference type="Pfam" id="PF04382">
    <property type="entry name" value="SAB"/>
    <property type="match status" value="1"/>
</dbReference>
<dbReference type="Pfam" id="PF09379">
    <property type="entry name" value="FERM_N"/>
    <property type="match status" value="1"/>
</dbReference>
<dbReference type="PRINTS" id="PR00935">
    <property type="entry name" value="BAND41"/>
</dbReference>
<dbReference type="GO" id="GO:0003779">
    <property type="term" value="F:actin binding"/>
    <property type="evidence" value="ECO:0007669"/>
    <property type="project" value="UniProtKB-KW"/>
</dbReference>
<evidence type="ECO:0000256" key="12">
    <source>
        <dbReference type="SAM" id="MobiDB-lite"/>
    </source>
</evidence>
<dbReference type="SMART" id="SM00295">
    <property type="entry name" value="B41"/>
    <property type="match status" value="1"/>
</dbReference>
<evidence type="ECO:0000256" key="7">
    <source>
        <dbReference type="ARBA" id="ARBA00023658"/>
    </source>
</evidence>
<gene>
    <name evidence="14" type="ORF">HJG63_004525</name>
</gene>
<dbReference type="InterPro" id="IPR029071">
    <property type="entry name" value="Ubiquitin-like_domsf"/>
</dbReference>
<keyword evidence="4" id="KW-0597">Phosphoprotein</keyword>
<organism evidence="14 15">
    <name type="scientific">Rousettus aegyptiacus</name>
    <name type="common">Egyptian fruit bat</name>
    <name type="synonym">Pteropus aegyptiacus</name>
    <dbReference type="NCBI Taxonomy" id="9407"/>
    <lineage>
        <taxon>Eukaryota</taxon>
        <taxon>Metazoa</taxon>
        <taxon>Chordata</taxon>
        <taxon>Craniata</taxon>
        <taxon>Vertebrata</taxon>
        <taxon>Euteleostomi</taxon>
        <taxon>Mammalia</taxon>
        <taxon>Eutheria</taxon>
        <taxon>Laurasiatheria</taxon>
        <taxon>Chiroptera</taxon>
        <taxon>Yinpterochiroptera</taxon>
        <taxon>Pteropodoidea</taxon>
        <taxon>Pteropodidae</taxon>
        <taxon>Rousettinae</taxon>
        <taxon>Rousettus</taxon>
    </lineage>
</organism>
<evidence type="ECO:0000313" key="15">
    <source>
        <dbReference type="Proteomes" id="UP000593571"/>
    </source>
</evidence>
<dbReference type="PANTHER" id="PTHR23280">
    <property type="entry name" value="4.1 G PROTEIN"/>
    <property type="match status" value="1"/>
</dbReference>
<dbReference type="CDD" id="cd17203">
    <property type="entry name" value="FERM_F1_EPB41L3"/>
    <property type="match status" value="1"/>
</dbReference>
<dbReference type="Pfam" id="PF05902">
    <property type="entry name" value="4_1_CTD"/>
    <property type="match status" value="1"/>
</dbReference>
<feature type="domain" description="FERM" evidence="13">
    <location>
        <begin position="129"/>
        <end position="410"/>
    </location>
</feature>
<dbReference type="PRINTS" id="PR00661">
    <property type="entry name" value="ERMFAMILY"/>
</dbReference>
<feature type="region of interest" description="Disordered" evidence="12">
    <location>
        <begin position="763"/>
        <end position="791"/>
    </location>
</feature>
<dbReference type="SMART" id="SM01196">
    <property type="entry name" value="FERM_C"/>
    <property type="match status" value="1"/>
</dbReference>
<dbReference type="PANTHER" id="PTHR23280:SF20">
    <property type="entry name" value="BAND 4.1-LIKE PROTEIN 3"/>
    <property type="match status" value="1"/>
</dbReference>
<dbReference type="Proteomes" id="UP000593571">
    <property type="component" value="Unassembled WGS sequence"/>
</dbReference>
<evidence type="ECO:0000256" key="1">
    <source>
        <dbReference type="ARBA" id="ARBA00004245"/>
    </source>
</evidence>
<dbReference type="InterPro" id="IPR019748">
    <property type="entry name" value="FERM_central"/>
</dbReference>
<keyword evidence="3" id="KW-0963">Cytoplasm</keyword>
<dbReference type="GO" id="GO:0005886">
    <property type="term" value="C:plasma membrane"/>
    <property type="evidence" value="ECO:0007669"/>
    <property type="project" value="TreeGrafter"/>
</dbReference>
<dbReference type="GO" id="GO:0005198">
    <property type="term" value="F:structural molecule activity"/>
    <property type="evidence" value="ECO:0007669"/>
    <property type="project" value="InterPro"/>
</dbReference>
<dbReference type="InterPro" id="IPR030691">
    <property type="entry name" value="Band4.1-L3_FERM_F1"/>
</dbReference>
<dbReference type="InterPro" id="IPR019747">
    <property type="entry name" value="FERM_CS"/>
</dbReference>
<feature type="region of interest" description="Disordered" evidence="12">
    <location>
        <begin position="499"/>
        <end position="565"/>
    </location>
</feature>
<feature type="compositionally biased region" description="Basic and acidic residues" evidence="12">
    <location>
        <begin position="534"/>
        <end position="547"/>
    </location>
</feature>
<dbReference type="Pfam" id="PF09380">
    <property type="entry name" value="FERM_C"/>
    <property type="match status" value="1"/>
</dbReference>
<accession>A0A7J8DGG1</accession>
<dbReference type="InterPro" id="IPR008379">
    <property type="entry name" value="Band_4.1_C"/>
</dbReference>
<evidence type="ECO:0000256" key="2">
    <source>
        <dbReference type="ARBA" id="ARBA00004544"/>
    </source>
</evidence>
<feature type="compositionally biased region" description="Low complexity" evidence="12">
    <location>
        <begin position="42"/>
        <end position="56"/>
    </location>
</feature>
<dbReference type="SMART" id="SM01195">
    <property type="entry name" value="FA"/>
    <property type="match status" value="1"/>
</dbReference>
<feature type="region of interest" description="Disordered" evidence="12">
    <location>
        <begin position="19"/>
        <end position="63"/>
    </location>
</feature>
<evidence type="ECO:0000259" key="13">
    <source>
        <dbReference type="PROSITE" id="PS50057"/>
    </source>
</evidence>
<dbReference type="Gene3D" id="2.30.29.30">
    <property type="entry name" value="Pleckstrin-homology domain (PH domain)/Phosphotyrosine-binding domain (PTB)"/>
    <property type="match status" value="1"/>
</dbReference>
<evidence type="ECO:0000256" key="5">
    <source>
        <dbReference type="ARBA" id="ARBA00023203"/>
    </source>
</evidence>
<evidence type="ECO:0000256" key="11">
    <source>
        <dbReference type="ARBA" id="ARBA00078357"/>
    </source>
</evidence>
<dbReference type="SUPFAM" id="SSF47031">
    <property type="entry name" value="Second domain of FERM"/>
    <property type="match status" value="1"/>
</dbReference>
<protein>
    <recommendedName>
        <fullName evidence="7">Protein 4.1</fullName>
    </recommendedName>
    <alternativeName>
        <fullName evidence="11">4.1R</fullName>
    </alternativeName>
    <alternativeName>
        <fullName evidence="8">Band 4.1</fullName>
    </alternativeName>
    <alternativeName>
        <fullName evidence="9">Erythrocyte membrane protein band 4.1</fullName>
    </alternativeName>
</protein>
<dbReference type="FunFam" id="2.30.29.30:FF:000001">
    <property type="entry name" value="Erythrocyte membrane protein band 4.1"/>
    <property type="match status" value="1"/>
</dbReference>
<sequence length="967" mass="107586">MPSFICLYLCSKSLLGFGEQSTMTTESGSDSESKPEQEAEPQEAAGPPARAGAQPGSEEQRQALEQFATAAAHSTPVKKEVTDKEREFAAGAAKQLEYQQFEDDKLSQKSSSSKLSRSPLKIVKKPKSMQCKVILLDGSEYTCDVEKRSRGQVLFDKVCEHLNLLEKDYFGLTYRDAENQKNWLDPAKEIKKQIRSGAWQFSFNVKFYPPDPAQLSEDITRYYLCLQLRDDIVSGRLPCSFVTLALLGSYTVQSELGDYDPDECGNDYISEFRFAPNHTKELEDKVIELHKSHRGMTPAEAEMHFLENAKKLSMYGVDLHHAKDSEGVEIMLGVCASGLLIYRDRLRINRFAWPKVLKISYKRNNFYIKIRPGEFEQFESTIGFKLPNHRAAKRLWKVCVEHHTFFRLLLPEAPPKKFLTLGSKFRYSGRTQAQTRRASALIDRPAPYFERSSSKRYTMSRSLDGASVNENHEIYMKDSVSAAEVGTGQYATTKGISQTNLITTVTPEKKAEEERDEEEDRRKKAEEATPVAAIRHEGKTDSERTDTAADGETTATESDQEEDAELKAQELDKTQDDLMKHQTNISELKRTFLETSTDTAIMNEWEKRLSTSPVRLAARQEDAPMIEPLVPEETKEEREISEKVIFLQQGSSPFLESQTKQSSGEKLMDGSEIFSLLESAKKPTEFIGGVTSSSQSWVQKTETKTGSSETDTETTQHSQPLSTEKVVQETVLVEERHVMSVHASGDASYMAGDDVDAAAQAASADASSVKGKEGSALTEGSKEEKGEAADKAVLEQEEMATASHEPEEEQSVAVHVSETLEQKPHYESSTVKTETISFGSVSPGGVKLDISTKELPVVHTETKTITYESSQVDPGADLEPGVLMSAQTITSETTSTTTTTHITKTVKGGISETRIEKRIVITGDADIDHDQALAQAIKEAKEQHPDMSVTKVVVHKETEITPEDGED</sequence>
<feature type="compositionally biased region" description="Polar residues" evidence="12">
    <location>
        <begin position="690"/>
        <end position="722"/>
    </location>
</feature>
<dbReference type="InterPro" id="IPR018979">
    <property type="entry name" value="FERM_N"/>
</dbReference>
<name>A0A7J8DGG1_ROUAE</name>
<dbReference type="InterPro" id="IPR011993">
    <property type="entry name" value="PH-like_dom_sf"/>
</dbReference>
<dbReference type="PROSITE" id="PS50057">
    <property type="entry name" value="FERM_3"/>
    <property type="match status" value="1"/>
</dbReference>
<dbReference type="InterPro" id="IPR000299">
    <property type="entry name" value="FERM_domain"/>
</dbReference>
<comment type="function">
    <text evidence="10">Protein 4.1 is a major structural element of the erythrocyte membrane skeleton. It plays a key role in regulating membrane physical properties of mechanical stability and deformability by stabilizing spectrin-actin interaction. Recruits DLG1 to membranes. Required for dynein-dynactin complex and NUMA1 recruitment at the mitotic cell cortex during anaphase.</text>
</comment>
<dbReference type="InterPro" id="IPR000798">
    <property type="entry name" value="Ez/rad/moesin-like"/>
</dbReference>
<dbReference type="PIRSF" id="PIRSF002304">
    <property type="entry name" value="Membrane_skeletal_4_1"/>
    <property type="match status" value="1"/>
</dbReference>
<dbReference type="PROSITE" id="PS00660">
    <property type="entry name" value="FERM_1"/>
    <property type="match status" value="1"/>
</dbReference>
<dbReference type="CDD" id="cd14473">
    <property type="entry name" value="FERM_B-lobe"/>
    <property type="match status" value="1"/>
</dbReference>
<evidence type="ECO:0000256" key="9">
    <source>
        <dbReference type="ARBA" id="ARBA00032586"/>
    </source>
</evidence>
<dbReference type="AlphaFoldDB" id="A0A7J8DGG1"/>
<dbReference type="SUPFAM" id="SSF50729">
    <property type="entry name" value="PH domain-like"/>
    <property type="match status" value="1"/>
</dbReference>
<keyword evidence="5" id="KW-0009">Actin-binding</keyword>
<evidence type="ECO:0000256" key="6">
    <source>
        <dbReference type="ARBA" id="ARBA00023212"/>
    </source>
</evidence>
<feature type="compositionally biased region" description="Basic and acidic residues" evidence="12">
    <location>
        <begin position="780"/>
        <end position="791"/>
    </location>
</feature>
<dbReference type="GO" id="GO:0031032">
    <property type="term" value="P:actomyosin structure organization"/>
    <property type="evidence" value="ECO:0007669"/>
    <property type="project" value="TreeGrafter"/>
</dbReference>
<proteinExistence type="predicted"/>
<dbReference type="InterPro" id="IPR019749">
    <property type="entry name" value="Band_41_domain"/>
</dbReference>
<dbReference type="Pfam" id="PF08736">
    <property type="entry name" value="FA"/>
    <property type="match status" value="1"/>
</dbReference>
<dbReference type="CDD" id="cd13184">
    <property type="entry name" value="FERM_C_4_1_family"/>
    <property type="match status" value="1"/>
</dbReference>
<reference evidence="14 15" key="1">
    <citation type="journal article" date="2020" name="Nature">
        <title>Six reference-quality genomes reveal evolution of bat adaptations.</title>
        <authorList>
            <person name="Jebb D."/>
            <person name="Huang Z."/>
            <person name="Pippel M."/>
            <person name="Hughes G.M."/>
            <person name="Lavrichenko K."/>
            <person name="Devanna P."/>
            <person name="Winkler S."/>
            <person name="Jermiin L.S."/>
            <person name="Skirmuntt E.C."/>
            <person name="Katzourakis A."/>
            <person name="Burkitt-Gray L."/>
            <person name="Ray D.A."/>
            <person name="Sullivan K.A.M."/>
            <person name="Roscito J.G."/>
            <person name="Kirilenko B.M."/>
            <person name="Davalos L.M."/>
            <person name="Corthals A.P."/>
            <person name="Power M.L."/>
            <person name="Jones G."/>
            <person name="Ransome R.D."/>
            <person name="Dechmann D.K.N."/>
            <person name="Locatelli A.G."/>
            <person name="Puechmaille S.J."/>
            <person name="Fedrigo O."/>
            <person name="Jarvis E.D."/>
            <person name="Hiller M."/>
            <person name="Vernes S.C."/>
            <person name="Myers E.W."/>
            <person name="Teeling E.C."/>
        </authorList>
    </citation>
    <scope>NUCLEOTIDE SEQUENCE [LARGE SCALE GENOMIC DNA]</scope>
    <source>
        <strain evidence="14">MRouAeg1</strain>
        <tissue evidence="14">Muscle</tissue>
    </source>
</reference>
<evidence type="ECO:0000256" key="4">
    <source>
        <dbReference type="ARBA" id="ARBA00022553"/>
    </source>
</evidence>
<dbReference type="InterPro" id="IPR014847">
    <property type="entry name" value="FA"/>
</dbReference>
<dbReference type="InterPro" id="IPR007477">
    <property type="entry name" value="SAB_dom"/>
</dbReference>
<dbReference type="Gene3D" id="1.20.80.10">
    <property type="match status" value="1"/>
</dbReference>
<comment type="caution">
    <text evidence="14">The sequence shown here is derived from an EMBL/GenBank/DDBJ whole genome shotgun (WGS) entry which is preliminary data.</text>
</comment>
<dbReference type="PROSITE" id="PS00661">
    <property type="entry name" value="FERM_2"/>
    <property type="match status" value="1"/>
</dbReference>
<evidence type="ECO:0000313" key="14">
    <source>
        <dbReference type="EMBL" id="KAF6422304.1"/>
    </source>
</evidence>
<dbReference type="FunFam" id="1.20.80.10:FF:000001">
    <property type="entry name" value="Erythrocyte membrane protein band 4.1"/>
    <property type="match status" value="1"/>
</dbReference>
<comment type="subcellular location">
    <subcellularLocation>
        <location evidence="2">Cytoplasm</location>
        <location evidence="2">Cell cortex</location>
    </subcellularLocation>
    <subcellularLocation>
        <location evidence="1">Cytoplasm</location>
        <location evidence="1">Cytoskeleton</location>
    </subcellularLocation>
</comment>
<keyword evidence="6" id="KW-0206">Cytoskeleton</keyword>
<dbReference type="GO" id="GO:0030866">
    <property type="term" value="P:cortical actin cytoskeleton organization"/>
    <property type="evidence" value="ECO:0007669"/>
    <property type="project" value="InterPro"/>
</dbReference>
<feature type="region of interest" description="Disordered" evidence="12">
    <location>
        <begin position="687"/>
        <end position="725"/>
    </location>
</feature>
<evidence type="ECO:0000256" key="3">
    <source>
        <dbReference type="ARBA" id="ARBA00022490"/>
    </source>
</evidence>
<dbReference type="InterPro" id="IPR035963">
    <property type="entry name" value="FERM_2"/>
</dbReference>
<evidence type="ECO:0000256" key="10">
    <source>
        <dbReference type="ARBA" id="ARBA00054563"/>
    </source>
</evidence>
<dbReference type="EMBL" id="JACASE010000012">
    <property type="protein sequence ID" value="KAF6422304.1"/>
    <property type="molecule type" value="Genomic_DNA"/>
</dbReference>
<dbReference type="Gene3D" id="3.10.20.90">
    <property type="entry name" value="Phosphatidylinositol 3-kinase Catalytic Subunit, Chain A, domain 1"/>
    <property type="match status" value="1"/>
</dbReference>